<dbReference type="RefSeq" id="WP_222683940.1">
    <property type="nucleotide sequence ID" value="NZ_JABUBT010000024.1"/>
</dbReference>
<keyword evidence="3" id="KW-1133">Transmembrane helix</keyword>
<keyword evidence="5" id="KW-1185">Reference proteome</keyword>
<name>A0ABS7P2L3_9NOCA</name>
<sequence>MPESEPTDVDASRPLPRPLDRALSVIAVLGALSLTFALCVTLFSLTPLVFRSGSMEPAIPTGSLAVARDVPASEVAEGDVVSVLRTDGSRITHRVERIDSVHGETATLILRGDANDAPDADPYVVADIDRVVGHVPVLGYAASWLATPVAWVVGALLAVGLVVLIVRPDVPAPSSSRGRHRVAATAGAALVAVIVVPSVGRTDGTVAALSDSAQVSVQVAAVTLSPPATLRCDPVSSNTVRLTFPRVSIPGATPEYRLGLRGSTAQVVPSTTDPVTFDLNRSFLGGLFLSGDRVVDVVTVLGTWTSGSAVSQTVTYGAVTGLTCKTPGAGGVSSAPVRSFGAQALSGPTSTAPSGPSTTAPPTTTPTPTTASTSPGAATPGPSSSASAAPTQPTTSTPPTSTTLPPPPASAFVAEGGSSSSGGATASVSGGTLTVTDASGATLLTRPVTTSARYGTGVVWSSTGDLYVLSDAGVTRIVVGSGTATASPASTESLPADIRALL</sequence>
<evidence type="ECO:0000256" key="2">
    <source>
        <dbReference type="SAM" id="MobiDB-lite"/>
    </source>
</evidence>
<accession>A0ABS7P2L3</accession>
<dbReference type="Proteomes" id="UP000825228">
    <property type="component" value="Unassembled WGS sequence"/>
</dbReference>
<keyword evidence="3" id="KW-0812">Transmembrane</keyword>
<feature type="compositionally biased region" description="Low complexity" evidence="2">
    <location>
        <begin position="346"/>
        <end position="403"/>
    </location>
</feature>
<protein>
    <recommendedName>
        <fullName evidence="1">Signal peptidase I</fullName>
        <ecNumber evidence="1">3.4.21.89</ecNumber>
    </recommendedName>
</protein>
<feature type="region of interest" description="Disordered" evidence="2">
    <location>
        <begin position="342"/>
        <end position="429"/>
    </location>
</feature>
<evidence type="ECO:0000313" key="4">
    <source>
        <dbReference type="EMBL" id="MBY6366640.1"/>
    </source>
</evidence>
<gene>
    <name evidence="4" type="ORF">HQ603_07735</name>
</gene>
<reference evidence="4 5" key="1">
    <citation type="submission" date="2020-06" db="EMBL/GenBank/DDBJ databases">
        <title>Taxonomy, biology and ecology of Rhodococcus bacteria occurring in California pistachio and other woody hosts as revealed by genome sequence analyses.</title>
        <authorList>
            <person name="Gai Y."/>
            <person name="Riely B."/>
        </authorList>
    </citation>
    <scope>NUCLEOTIDE SEQUENCE [LARGE SCALE GENOMIC DNA]</scope>
    <source>
        <strain evidence="4 5">BP-281</strain>
    </source>
</reference>
<feature type="transmembrane region" description="Helical" evidence="3">
    <location>
        <begin position="22"/>
        <end position="45"/>
    </location>
</feature>
<dbReference type="NCBIfam" id="TIGR02228">
    <property type="entry name" value="sigpep_I_arch"/>
    <property type="match status" value="1"/>
</dbReference>
<dbReference type="GO" id="GO:0009003">
    <property type="term" value="F:signal peptidase activity"/>
    <property type="evidence" value="ECO:0007669"/>
    <property type="project" value="UniProtKB-EC"/>
</dbReference>
<organism evidence="4 5">
    <name type="scientific">Rhodococcoides corynebacterioides</name>
    <dbReference type="NCBI Taxonomy" id="53972"/>
    <lineage>
        <taxon>Bacteria</taxon>
        <taxon>Bacillati</taxon>
        <taxon>Actinomycetota</taxon>
        <taxon>Actinomycetes</taxon>
        <taxon>Mycobacteriales</taxon>
        <taxon>Nocardiaceae</taxon>
        <taxon>Rhodococcoides</taxon>
    </lineage>
</organism>
<dbReference type="InterPro" id="IPR001733">
    <property type="entry name" value="Peptidase_S26B"/>
</dbReference>
<feature type="compositionally biased region" description="Low complexity" evidence="2">
    <location>
        <begin position="410"/>
        <end position="429"/>
    </location>
</feature>
<keyword evidence="4" id="KW-0378">Hydrolase</keyword>
<evidence type="ECO:0000256" key="3">
    <source>
        <dbReference type="SAM" id="Phobius"/>
    </source>
</evidence>
<dbReference type="EMBL" id="JABUBU010000003">
    <property type="protein sequence ID" value="MBY6366640.1"/>
    <property type="molecule type" value="Genomic_DNA"/>
</dbReference>
<proteinExistence type="predicted"/>
<keyword evidence="3" id="KW-0472">Membrane</keyword>
<comment type="caution">
    <text evidence="4">The sequence shown here is derived from an EMBL/GenBank/DDBJ whole genome shotgun (WGS) entry which is preliminary data.</text>
</comment>
<evidence type="ECO:0000256" key="1">
    <source>
        <dbReference type="NCBIfam" id="TIGR02228"/>
    </source>
</evidence>
<evidence type="ECO:0000313" key="5">
    <source>
        <dbReference type="Proteomes" id="UP000825228"/>
    </source>
</evidence>
<dbReference type="EC" id="3.4.21.89" evidence="1"/>
<dbReference type="CDD" id="cd06462">
    <property type="entry name" value="Peptidase_S24_S26"/>
    <property type="match status" value="1"/>
</dbReference>
<feature type="transmembrane region" description="Helical" evidence="3">
    <location>
        <begin position="182"/>
        <end position="200"/>
    </location>
</feature>
<feature type="transmembrane region" description="Helical" evidence="3">
    <location>
        <begin position="149"/>
        <end position="170"/>
    </location>
</feature>